<dbReference type="EMBL" id="RKQL01000005">
    <property type="protein sequence ID" value="RPE65003.1"/>
    <property type="molecule type" value="Genomic_DNA"/>
</dbReference>
<proteinExistence type="predicted"/>
<keyword evidence="2" id="KW-1185">Reference proteome</keyword>
<evidence type="ECO:0008006" key="3">
    <source>
        <dbReference type="Google" id="ProtNLM"/>
    </source>
</evidence>
<accession>A0A3N4U2D5</accession>
<protein>
    <recommendedName>
        <fullName evidence="3">Translational machinery protein</fullName>
    </recommendedName>
</protein>
<dbReference type="Proteomes" id="UP000272193">
    <property type="component" value="Unassembled WGS sequence"/>
</dbReference>
<sequence length="129" mass="14432">MSQYHAAVWLDHAEAHVMHISPDDVERSIVRPEGGRPHLHVKSGIVGSGHRSGDAKYYHEIAEALRGAQEILIVGPGQAKVELMKHLQKHDPQVAERVVGIESIDHPTDNQLVAYARRYFHAKDQMLGH</sequence>
<gene>
    <name evidence="1" type="ORF">EDC62_2127</name>
</gene>
<organism evidence="1 2">
    <name type="scientific">Tibeticola sediminis</name>
    <dbReference type="NCBI Taxonomy" id="1917811"/>
    <lineage>
        <taxon>Bacteria</taxon>
        <taxon>Pseudomonadati</taxon>
        <taxon>Pseudomonadota</taxon>
        <taxon>Betaproteobacteria</taxon>
        <taxon>Burkholderiales</taxon>
        <taxon>Comamonadaceae</taxon>
        <taxon>Tibeticola</taxon>
    </lineage>
</organism>
<dbReference type="SUPFAM" id="SSF53137">
    <property type="entry name" value="Translational machinery components"/>
    <property type="match status" value="1"/>
</dbReference>
<comment type="caution">
    <text evidence="1">The sequence shown here is derived from an EMBL/GenBank/DDBJ whole genome shotgun (WGS) entry which is preliminary data.</text>
</comment>
<name>A0A3N4U2D5_9BURK</name>
<dbReference type="Gene3D" id="3.30.420.60">
    <property type="entry name" value="eRF1 domain 2"/>
    <property type="match status" value="1"/>
</dbReference>
<dbReference type="RefSeq" id="WP_124223472.1">
    <property type="nucleotide sequence ID" value="NZ_RKQL01000005.1"/>
</dbReference>
<evidence type="ECO:0000313" key="1">
    <source>
        <dbReference type="EMBL" id="RPE65003.1"/>
    </source>
</evidence>
<dbReference type="InterPro" id="IPR042226">
    <property type="entry name" value="eFR1_2_sf"/>
</dbReference>
<dbReference type="OrthoDB" id="8562324at2"/>
<reference evidence="1 2" key="1">
    <citation type="submission" date="2018-11" db="EMBL/GenBank/DDBJ databases">
        <title>Genomic Encyclopedia of Type Strains, Phase IV (KMG-IV): sequencing the most valuable type-strain genomes for metagenomic binning, comparative biology and taxonomic classification.</title>
        <authorList>
            <person name="Goeker M."/>
        </authorList>
    </citation>
    <scope>NUCLEOTIDE SEQUENCE [LARGE SCALE GENOMIC DNA]</scope>
    <source>
        <strain evidence="1 2">DSM 101684</strain>
    </source>
</reference>
<dbReference type="AlphaFoldDB" id="A0A3N4U2D5"/>
<evidence type="ECO:0000313" key="2">
    <source>
        <dbReference type="Proteomes" id="UP000272193"/>
    </source>
</evidence>